<evidence type="ECO:0000256" key="5">
    <source>
        <dbReference type="ARBA" id="ARBA00022840"/>
    </source>
</evidence>
<evidence type="ECO:0000256" key="9">
    <source>
        <dbReference type="ARBA" id="ARBA00047913"/>
    </source>
</evidence>
<name>A0A6I6DCG4_9FIRM</name>
<dbReference type="InterPro" id="IPR006075">
    <property type="entry name" value="Asn/Gln-tRNA_Trfase_suB/E_cat"/>
</dbReference>
<dbReference type="KEGG" id="salq:SYNTR_0237"/>
<evidence type="ECO:0000256" key="4">
    <source>
        <dbReference type="ARBA" id="ARBA00022741"/>
    </source>
</evidence>
<keyword evidence="13" id="KW-1185">Reference proteome</keyword>
<dbReference type="GO" id="GO:0006412">
    <property type="term" value="P:translation"/>
    <property type="evidence" value="ECO:0007669"/>
    <property type="project" value="UniProtKB-UniRule"/>
</dbReference>
<dbReference type="GO" id="GO:0005524">
    <property type="term" value="F:ATP binding"/>
    <property type="evidence" value="ECO:0007669"/>
    <property type="project" value="UniProtKB-KW"/>
</dbReference>
<dbReference type="InterPro" id="IPR017958">
    <property type="entry name" value="Gln-tRNA_amidoTrfase_suB_CS"/>
</dbReference>
<dbReference type="FunFam" id="1.10.10.410:FF:000001">
    <property type="entry name" value="Aspartyl/glutamyl-tRNA(Asn/Gln) amidotransferase subunit B"/>
    <property type="match status" value="1"/>
</dbReference>
<reference evidence="13" key="1">
    <citation type="journal article" date="2019" name="Microbiology">
        <title>Complete Genome Sequence of an Uncultured Bacterium of the Candidate Phylum Bipolaricaulota.</title>
        <authorList>
            <person name="Kadnikov V.V."/>
            <person name="Mardanov A.V."/>
            <person name="Beletsky A.V."/>
            <person name="Frank Y.A."/>
            <person name="Karnachuk O.V."/>
            <person name="Ravin N.V."/>
        </authorList>
    </citation>
    <scope>NUCLEOTIDE SEQUENCE [LARGE SCALE GENOMIC DNA]</scope>
</reference>
<comment type="catalytic activity">
    <reaction evidence="8 10">
        <text>L-aspartyl-tRNA(Asn) + L-glutamine + ATP + H2O = L-asparaginyl-tRNA(Asn) + L-glutamate + ADP + phosphate + 2 H(+)</text>
        <dbReference type="Rhea" id="RHEA:14513"/>
        <dbReference type="Rhea" id="RHEA-COMP:9674"/>
        <dbReference type="Rhea" id="RHEA-COMP:9677"/>
        <dbReference type="ChEBI" id="CHEBI:15377"/>
        <dbReference type="ChEBI" id="CHEBI:15378"/>
        <dbReference type="ChEBI" id="CHEBI:29985"/>
        <dbReference type="ChEBI" id="CHEBI:30616"/>
        <dbReference type="ChEBI" id="CHEBI:43474"/>
        <dbReference type="ChEBI" id="CHEBI:58359"/>
        <dbReference type="ChEBI" id="CHEBI:78515"/>
        <dbReference type="ChEBI" id="CHEBI:78516"/>
        <dbReference type="ChEBI" id="CHEBI:456216"/>
    </reaction>
</comment>
<dbReference type="PROSITE" id="PS01234">
    <property type="entry name" value="GATB"/>
    <property type="match status" value="1"/>
</dbReference>
<evidence type="ECO:0000313" key="12">
    <source>
        <dbReference type="EMBL" id="QGT98830.1"/>
    </source>
</evidence>
<keyword evidence="3 10" id="KW-0436">Ligase</keyword>
<dbReference type="Gene3D" id="1.10.150.380">
    <property type="entry name" value="GatB domain, N-terminal subdomain"/>
    <property type="match status" value="1"/>
</dbReference>
<dbReference type="InterPro" id="IPR003789">
    <property type="entry name" value="Asn/Gln_tRNA_amidoTrase-B-like"/>
</dbReference>
<comment type="catalytic activity">
    <reaction evidence="9 10">
        <text>L-glutamyl-tRNA(Gln) + L-glutamine + ATP + H2O = L-glutaminyl-tRNA(Gln) + L-glutamate + ADP + phosphate + H(+)</text>
        <dbReference type="Rhea" id="RHEA:17521"/>
        <dbReference type="Rhea" id="RHEA-COMP:9681"/>
        <dbReference type="Rhea" id="RHEA-COMP:9684"/>
        <dbReference type="ChEBI" id="CHEBI:15377"/>
        <dbReference type="ChEBI" id="CHEBI:15378"/>
        <dbReference type="ChEBI" id="CHEBI:29985"/>
        <dbReference type="ChEBI" id="CHEBI:30616"/>
        <dbReference type="ChEBI" id="CHEBI:43474"/>
        <dbReference type="ChEBI" id="CHEBI:58359"/>
        <dbReference type="ChEBI" id="CHEBI:78520"/>
        <dbReference type="ChEBI" id="CHEBI:78521"/>
        <dbReference type="ChEBI" id="CHEBI:456216"/>
    </reaction>
</comment>
<dbReference type="InterPro" id="IPR018027">
    <property type="entry name" value="Asn/Gln_amidotransferase"/>
</dbReference>
<dbReference type="NCBIfam" id="NF004012">
    <property type="entry name" value="PRK05477.1-2"/>
    <property type="match status" value="1"/>
</dbReference>
<evidence type="ECO:0000313" key="13">
    <source>
        <dbReference type="Proteomes" id="UP000426444"/>
    </source>
</evidence>
<keyword evidence="4 10" id="KW-0547">Nucleotide-binding</keyword>
<evidence type="ECO:0000256" key="7">
    <source>
        <dbReference type="ARBA" id="ARBA00024799"/>
    </source>
</evidence>
<dbReference type="AlphaFoldDB" id="A0A6I6DCG4"/>
<keyword evidence="6 10" id="KW-0648">Protein biosynthesis</keyword>
<dbReference type="NCBIfam" id="NF004014">
    <property type="entry name" value="PRK05477.1-4"/>
    <property type="match status" value="1"/>
</dbReference>
<dbReference type="SMART" id="SM00845">
    <property type="entry name" value="GatB_Yqey"/>
    <property type="match status" value="1"/>
</dbReference>
<feature type="domain" description="Asn/Gln amidotransferase" evidence="11">
    <location>
        <begin position="330"/>
        <end position="477"/>
    </location>
</feature>
<sequence length="480" mass="53935">MAYETVIGLEVHVELKTKTKIFCGCSTDFGAEPNTQVCPSCAGFPGTVPVLNKKAVELAVKAGLSLNCEIANYSKFDRKNYFYPDLPKAYQISQYDYPICGKGYIDIDISGESKRIGITRAHLEEDAGKLVHQGSITTTTSSLVDLNRSSVPLLEIVSEPEMRSGIEARLYLEKLRSILLFAGVSDCKMQEGSLRCDANVSVRPYGQAEFGTRVEIKNLNSFKALEKAIEFEAKRHVDAIEDGEELIQETRTWDDEKQVTKSMRTKEDAEDYRYFPDPDLPPIKLNEAFINDIKENLPELPDEAQKRLVEKYNLPNYDASLLTMTPDVLTFFDECMKEYEDAKVVSNWMMGELTRLLNQNNIELSESKINPEHLINMLQLINKGTISGKMAKTVFEEMFNSGKDPEAIIKEKGLVQISDEETLLATIEEVINNNPKVLEDYKAGKEKAFGFFVGQVMKATKGQANPAIVNKLLKEKLNGE</sequence>
<dbReference type="EC" id="6.3.5.-" evidence="10"/>
<dbReference type="GO" id="GO:0016740">
    <property type="term" value="F:transferase activity"/>
    <property type="evidence" value="ECO:0007669"/>
    <property type="project" value="UniProtKB-KW"/>
</dbReference>
<dbReference type="Pfam" id="PF02637">
    <property type="entry name" value="GatB_Yqey"/>
    <property type="match status" value="1"/>
</dbReference>
<dbReference type="PANTHER" id="PTHR11659">
    <property type="entry name" value="GLUTAMYL-TRNA GLN AMIDOTRANSFERASE SUBUNIT B MITOCHONDRIAL AND PROKARYOTIC PET112-RELATED"/>
    <property type="match status" value="1"/>
</dbReference>
<dbReference type="InterPro" id="IPR042114">
    <property type="entry name" value="GatB_C_1"/>
</dbReference>
<evidence type="ECO:0000256" key="3">
    <source>
        <dbReference type="ARBA" id="ARBA00022598"/>
    </source>
</evidence>
<gene>
    <name evidence="10" type="primary">gatB</name>
    <name evidence="12" type="ORF">SYNTR_0237</name>
</gene>
<keyword evidence="12" id="KW-0808">Transferase</keyword>
<dbReference type="OrthoDB" id="9804078at2"/>
<accession>A0A6I6DCG4</accession>
<evidence type="ECO:0000256" key="2">
    <source>
        <dbReference type="ARBA" id="ARBA00011123"/>
    </source>
</evidence>
<dbReference type="Pfam" id="PF02934">
    <property type="entry name" value="GatB_N"/>
    <property type="match status" value="1"/>
</dbReference>
<dbReference type="SUPFAM" id="SSF89095">
    <property type="entry name" value="GatB/YqeY motif"/>
    <property type="match status" value="1"/>
</dbReference>
<organism evidence="12 13">
    <name type="scientific">Candidatus Syntrophocurvum alkaliphilum</name>
    <dbReference type="NCBI Taxonomy" id="2293317"/>
    <lineage>
        <taxon>Bacteria</taxon>
        <taxon>Bacillati</taxon>
        <taxon>Bacillota</taxon>
        <taxon>Clostridia</taxon>
        <taxon>Eubacteriales</taxon>
        <taxon>Syntrophomonadaceae</taxon>
        <taxon>Candidatus Syntrophocurvum</taxon>
    </lineage>
</organism>
<dbReference type="Gene3D" id="1.10.10.410">
    <property type="match status" value="1"/>
</dbReference>
<dbReference type="InterPro" id="IPR023168">
    <property type="entry name" value="GatB_Yqey_C_2"/>
</dbReference>
<dbReference type="EMBL" id="CP046457">
    <property type="protein sequence ID" value="QGT98830.1"/>
    <property type="molecule type" value="Genomic_DNA"/>
</dbReference>
<comment type="function">
    <text evidence="7 10">Allows the formation of correctly charged Asn-tRNA(Asn) or Gln-tRNA(Gln) through the transamidation of misacylated Asp-tRNA(Asn) or Glu-tRNA(Gln) in organisms which lack either or both of asparaginyl-tRNA or glutaminyl-tRNA synthetases. The reaction takes place in the presence of glutamine and ATP through an activated phospho-Asp-tRNA(Asn) or phospho-Glu-tRNA(Gln).</text>
</comment>
<comment type="similarity">
    <text evidence="1 10">Belongs to the GatB/GatE family. GatB subfamily.</text>
</comment>
<evidence type="ECO:0000259" key="11">
    <source>
        <dbReference type="SMART" id="SM00845"/>
    </source>
</evidence>
<dbReference type="InterPro" id="IPR014746">
    <property type="entry name" value="Gln_synth/guanido_kin_cat_dom"/>
</dbReference>
<dbReference type="Proteomes" id="UP000426444">
    <property type="component" value="Chromosome"/>
</dbReference>
<dbReference type="FunFam" id="1.10.150.380:FF:000001">
    <property type="entry name" value="Aspartyl/glutamyl-tRNA(Asn/Gln) amidotransferase subunit B"/>
    <property type="match status" value="1"/>
</dbReference>
<dbReference type="NCBIfam" id="NF004015">
    <property type="entry name" value="PRK05477.1-5"/>
    <property type="match status" value="1"/>
</dbReference>
<dbReference type="RefSeq" id="WP_156202785.1">
    <property type="nucleotide sequence ID" value="NZ_CP046457.1"/>
</dbReference>
<dbReference type="NCBIfam" id="TIGR00133">
    <property type="entry name" value="gatB"/>
    <property type="match status" value="1"/>
</dbReference>
<dbReference type="InterPro" id="IPR017959">
    <property type="entry name" value="Asn/Gln-tRNA_amidoTrfase_suB/E"/>
</dbReference>
<evidence type="ECO:0000256" key="8">
    <source>
        <dbReference type="ARBA" id="ARBA00047380"/>
    </source>
</evidence>
<dbReference type="HAMAP" id="MF_00121">
    <property type="entry name" value="GatB"/>
    <property type="match status" value="1"/>
</dbReference>
<dbReference type="SUPFAM" id="SSF55931">
    <property type="entry name" value="Glutamine synthetase/guanido kinase"/>
    <property type="match status" value="1"/>
</dbReference>
<evidence type="ECO:0000256" key="10">
    <source>
        <dbReference type="HAMAP-Rule" id="MF_00121"/>
    </source>
</evidence>
<proteinExistence type="inferred from homology"/>
<dbReference type="InterPro" id="IPR004413">
    <property type="entry name" value="GatB"/>
</dbReference>
<comment type="subunit">
    <text evidence="2 10">Heterotrimer of A, B and C subunits.</text>
</comment>
<keyword evidence="5 10" id="KW-0067">ATP-binding</keyword>
<protein>
    <recommendedName>
        <fullName evidence="10">Aspartyl/glutamyl-tRNA(Asn/Gln) amidotransferase subunit B</fullName>
        <shortName evidence="10">Asp/Glu-ADT subunit B</shortName>
        <ecNumber evidence="10">6.3.5.-</ecNumber>
    </recommendedName>
</protein>
<dbReference type="GO" id="GO:0050567">
    <property type="term" value="F:glutaminyl-tRNA synthase (glutamine-hydrolyzing) activity"/>
    <property type="evidence" value="ECO:0007669"/>
    <property type="project" value="UniProtKB-UniRule"/>
</dbReference>
<evidence type="ECO:0000256" key="6">
    <source>
        <dbReference type="ARBA" id="ARBA00022917"/>
    </source>
</evidence>
<evidence type="ECO:0000256" key="1">
    <source>
        <dbReference type="ARBA" id="ARBA00005306"/>
    </source>
</evidence>